<keyword evidence="5 12" id="KW-0812">Transmembrane</keyword>
<evidence type="ECO:0000256" key="14">
    <source>
        <dbReference type="PIRSR" id="PIRSR600715-1"/>
    </source>
</evidence>
<keyword evidence="7 12" id="KW-0573">Peptidoglycan synthesis</keyword>
<dbReference type="GO" id="GO:0051992">
    <property type="term" value="F:UDP-N-acetylmuramoyl-L-alanyl-D-glutamyl-meso-2,6-diaminopimelyl-D-alanyl-D-alanine:undecaprenyl-phosphate transferase activity"/>
    <property type="evidence" value="ECO:0007669"/>
    <property type="project" value="RHEA"/>
</dbReference>
<dbReference type="GO" id="GO:0071555">
    <property type="term" value="P:cell wall organization"/>
    <property type="evidence" value="ECO:0007669"/>
    <property type="project" value="UniProtKB-KW"/>
</dbReference>
<accession>A0A150WNI5</accession>
<dbReference type="GO" id="GO:0051301">
    <property type="term" value="P:cell division"/>
    <property type="evidence" value="ECO:0007669"/>
    <property type="project" value="UniProtKB-KW"/>
</dbReference>
<dbReference type="UniPathway" id="UPA00219"/>
<evidence type="ECO:0000313" key="16">
    <source>
        <dbReference type="Proteomes" id="UP000075320"/>
    </source>
</evidence>
<evidence type="ECO:0000256" key="9">
    <source>
        <dbReference type="ARBA" id="ARBA00023136"/>
    </source>
</evidence>
<evidence type="ECO:0000256" key="3">
    <source>
        <dbReference type="ARBA" id="ARBA00022618"/>
    </source>
</evidence>
<keyword evidence="12" id="KW-1003">Cell membrane</keyword>
<dbReference type="CDD" id="cd06852">
    <property type="entry name" value="GT_MraY"/>
    <property type="match status" value="1"/>
</dbReference>
<comment type="caution">
    <text evidence="15">The sequence shown here is derived from an EMBL/GenBank/DDBJ whole genome shotgun (WGS) entry which is preliminary data.</text>
</comment>
<keyword evidence="11 12" id="KW-0961">Cell wall biogenesis/degradation</keyword>
<dbReference type="PANTHER" id="PTHR22926:SF5">
    <property type="entry name" value="PHOSPHO-N-ACETYLMURAMOYL-PENTAPEPTIDE-TRANSFERASE HOMOLOG"/>
    <property type="match status" value="1"/>
</dbReference>
<evidence type="ECO:0000256" key="4">
    <source>
        <dbReference type="ARBA" id="ARBA00022679"/>
    </source>
</evidence>
<dbReference type="InterPro" id="IPR003524">
    <property type="entry name" value="PNAcMuramoyl-5peptid_Trfase"/>
</dbReference>
<evidence type="ECO:0000256" key="12">
    <source>
        <dbReference type="HAMAP-Rule" id="MF_00038"/>
    </source>
</evidence>
<dbReference type="GO" id="GO:0009252">
    <property type="term" value="P:peptidoglycan biosynthetic process"/>
    <property type="evidence" value="ECO:0007669"/>
    <property type="project" value="UniProtKB-UniRule"/>
</dbReference>
<comment type="function">
    <text evidence="12">Catalyzes the initial step of the lipid cycle reactions in the biosynthesis of the cell wall peptidoglycan: transfers peptidoglycan precursor phospho-MurNAc-pentapeptide from UDP-MurNAc-pentapeptide onto the lipid carrier undecaprenyl phosphate, yielding undecaprenyl-pyrophosphoryl-MurNAc-pentapeptide, known as lipid I.</text>
</comment>
<keyword evidence="10 12" id="KW-0131">Cell cycle</keyword>
<feature type="binding site" evidence="14">
    <location>
        <position position="265"/>
    </location>
    <ligand>
        <name>Mg(2+)</name>
        <dbReference type="ChEBI" id="CHEBI:18420"/>
    </ligand>
</feature>
<evidence type="ECO:0000256" key="1">
    <source>
        <dbReference type="ARBA" id="ARBA00004141"/>
    </source>
</evidence>
<dbReference type="GO" id="GO:0008360">
    <property type="term" value="P:regulation of cell shape"/>
    <property type="evidence" value="ECO:0007669"/>
    <property type="project" value="UniProtKB-KW"/>
</dbReference>
<dbReference type="Pfam" id="PF00953">
    <property type="entry name" value="Glycos_transf_4"/>
    <property type="match status" value="1"/>
</dbReference>
<keyword evidence="8 12" id="KW-1133">Transmembrane helix</keyword>
<gene>
    <name evidence="12 15" type="primary">mraY</name>
    <name evidence="15" type="ORF">AZI86_03065</name>
</gene>
<keyword evidence="6 12" id="KW-0133">Cell shape</keyword>
<dbReference type="GO" id="GO:0008963">
    <property type="term" value="F:phospho-N-acetylmuramoyl-pentapeptide-transferase activity"/>
    <property type="evidence" value="ECO:0007669"/>
    <property type="project" value="UniProtKB-UniRule"/>
</dbReference>
<keyword evidence="9 12" id="KW-0472">Membrane</keyword>
<comment type="pathway">
    <text evidence="12">Cell wall biogenesis; peptidoglycan biosynthesis.</text>
</comment>
<evidence type="ECO:0000256" key="2">
    <source>
        <dbReference type="ARBA" id="ARBA00005583"/>
    </source>
</evidence>
<keyword evidence="3 12" id="KW-0132">Cell division</keyword>
<dbReference type="EC" id="2.7.8.13" evidence="12 13"/>
<feature type="transmembrane region" description="Helical" evidence="12">
    <location>
        <begin position="20"/>
        <end position="41"/>
    </location>
</feature>
<evidence type="ECO:0000256" key="8">
    <source>
        <dbReference type="ARBA" id="ARBA00022989"/>
    </source>
</evidence>
<dbReference type="HAMAP" id="MF_00038">
    <property type="entry name" value="MraY"/>
    <property type="match status" value="1"/>
</dbReference>
<feature type="binding site" evidence="14">
    <location>
        <position position="190"/>
    </location>
    <ligand>
        <name>Mg(2+)</name>
        <dbReference type="ChEBI" id="CHEBI:18420"/>
    </ligand>
</feature>
<dbReference type="GO" id="GO:0046872">
    <property type="term" value="F:metal ion binding"/>
    <property type="evidence" value="ECO:0007669"/>
    <property type="project" value="UniProtKB-KW"/>
</dbReference>
<feature type="transmembrane region" description="Helical" evidence="12">
    <location>
        <begin position="287"/>
        <end position="309"/>
    </location>
</feature>
<dbReference type="PANTHER" id="PTHR22926">
    <property type="entry name" value="PHOSPHO-N-ACETYLMURAMOYL-PENTAPEPTIDE-TRANSFERASE"/>
    <property type="match status" value="1"/>
</dbReference>
<evidence type="ECO:0000256" key="10">
    <source>
        <dbReference type="ARBA" id="ARBA00023306"/>
    </source>
</evidence>
<keyword evidence="12 14" id="KW-0479">Metal-binding</keyword>
<feature type="transmembrane region" description="Helical" evidence="12">
    <location>
        <begin position="73"/>
        <end position="91"/>
    </location>
</feature>
<feature type="transmembrane region" description="Helical" evidence="12">
    <location>
        <begin position="336"/>
        <end position="355"/>
    </location>
</feature>
<keyword evidence="16" id="KW-1185">Reference proteome</keyword>
<evidence type="ECO:0000256" key="5">
    <source>
        <dbReference type="ARBA" id="ARBA00022692"/>
    </source>
</evidence>
<feature type="transmembrane region" description="Helical" evidence="12">
    <location>
        <begin position="198"/>
        <end position="225"/>
    </location>
</feature>
<dbReference type="NCBIfam" id="TIGR00445">
    <property type="entry name" value="mraY"/>
    <property type="match status" value="1"/>
</dbReference>
<reference evidence="15 16" key="1">
    <citation type="submission" date="2016-03" db="EMBL/GenBank/DDBJ databases">
        <authorList>
            <person name="Ploux O."/>
        </authorList>
    </citation>
    <scope>NUCLEOTIDE SEQUENCE [LARGE SCALE GENOMIC DNA]</scope>
    <source>
        <strain evidence="15 16">R0</strain>
    </source>
</reference>
<organism evidence="15 16">
    <name type="scientific">Bdellovibrio bacteriovorus</name>
    <dbReference type="NCBI Taxonomy" id="959"/>
    <lineage>
        <taxon>Bacteria</taxon>
        <taxon>Pseudomonadati</taxon>
        <taxon>Bdellovibrionota</taxon>
        <taxon>Bdellovibrionia</taxon>
        <taxon>Bdellovibrionales</taxon>
        <taxon>Pseudobdellovibrionaceae</taxon>
        <taxon>Bdellovibrio</taxon>
    </lineage>
</organism>
<proteinExistence type="inferred from homology"/>
<dbReference type="Proteomes" id="UP000075320">
    <property type="component" value="Unassembled WGS sequence"/>
</dbReference>
<dbReference type="PROSITE" id="PS01348">
    <property type="entry name" value="MRAY_2"/>
    <property type="match status" value="1"/>
</dbReference>
<keyword evidence="12 14" id="KW-0460">Magnesium</keyword>
<dbReference type="OrthoDB" id="5289967at2"/>
<evidence type="ECO:0000256" key="6">
    <source>
        <dbReference type="ARBA" id="ARBA00022960"/>
    </source>
</evidence>
<feature type="transmembrane region" description="Helical" evidence="12">
    <location>
        <begin position="97"/>
        <end position="114"/>
    </location>
</feature>
<dbReference type="InterPro" id="IPR000715">
    <property type="entry name" value="Glycosyl_transferase_4"/>
</dbReference>
<comment type="subcellular location">
    <subcellularLocation>
        <location evidence="12">Cell membrane</location>
        <topology evidence="12">Multi-pass membrane protein</topology>
    </subcellularLocation>
    <subcellularLocation>
        <location evidence="1">Membrane</location>
        <topology evidence="1">Multi-pass membrane protein</topology>
    </subcellularLocation>
</comment>
<evidence type="ECO:0000256" key="7">
    <source>
        <dbReference type="ARBA" id="ARBA00022984"/>
    </source>
</evidence>
<dbReference type="EMBL" id="LUKE01000001">
    <property type="protein sequence ID" value="KYG66061.1"/>
    <property type="molecule type" value="Genomic_DNA"/>
</dbReference>
<feature type="transmembrane region" description="Helical" evidence="12">
    <location>
        <begin position="261"/>
        <end position="281"/>
    </location>
</feature>
<dbReference type="AlphaFoldDB" id="A0A150WNI5"/>
<feature type="transmembrane region" description="Helical" evidence="12">
    <location>
        <begin position="134"/>
        <end position="152"/>
    </location>
</feature>
<name>A0A150WNI5_BDEBC</name>
<dbReference type="RefSeq" id="WP_061833627.1">
    <property type="nucleotide sequence ID" value="NZ_LUKE01000001.1"/>
</dbReference>
<comment type="catalytic activity">
    <reaction evidence="12">
        <text>UDP-N-acetyl-alpha-D-muramoyl-L-alanyl-gamma-D-glutamyl-meso-2,6-diaminopimeloyl-D-alanyl-D-alanine + di-trans,octa-cis-undecaprenyl phosphate = di-trans,octa-cis-undecaprenyl diphospho-N-acetyl-alpha-D-muramoyl-L-alanyl-D-glutamyl-meso-2,6-diaminopimeloyl-D-alanyl-D-alanine + UMP</text>
        <dbReference type="Rhea" id="RHEA:28386"/>
        <dbReference type="ChEBI" id="CHEBI:57865"/>
        <dbReference type="ChEBI" id="CHEBI:60392"/>
        <dbReference type="ChEBI" id="CHEBI:61386"/>
        <dbReference type="ChEBI" id="CHEBI:61387"/>
        <dbReference type="EC" id="2.7.8.13"/>
    </reaction>
</comment>
<feature type="transmembrane region" description="Helical" evidence="12">
    <location>
        <begin position="172"/>
        <end position="191"/>
    </location>
</feature>
<evidence type="ECO:0000256" key="13">
    <source>
        <dbReference type="NCBIfam" id="TIGR00445"/>
    </source>
</evidence>
<dbReference type="GO" id="GO:0005886">
    <property type="term" value="C:plasma membrane"/>
    <property type="evidence" value="ECO:0007669"/>
    <property type="project" value="UniProtKB-SubCell"/>
</dbReference>
<comment type="cofactor">
    <cofactor evidence="12 14">
        <name>Mg(2+)</name>
        <dbReference type="ChEBI" id="CHEBI:18420"/>
    </cofactor>
</comment>
<comment type="similarity">
    <text evidence="2 12">Belongs to the glycosyltransferase 4 family. MraY subfamily.</text>
</comment>
<protein>
    <recommendedName>
        <fullName evidence="12 13">Phospho-N-acetylmuramoyl-pentapeptide-transferase</fullName>
        <ecNumber evidence="12 13">2.7.8.13</ecNumber>
    </recommendedName>
    <alternativeName>
        <fullName evidence="12">UDP-MurNAc-pentapeptide phosphotransferase</fullName>
    </alternativeName>
</protein>
<sequence>MLYQWLYSMADQFSPLNVFRYITVRTFISFFTAFFLCWLWGPYFIRRLQLKHFGQAIRDDGPQSHKKKAGTPTMGGGLILLSTLIPCLLWVDMMNPLVWAVLLITWGFGMIGYMDDWLKVSKKNSKGLSGKVRLAGEFLISGAVIGYLVYFHGLSTAVTIPFMKAVSLDLGYFYIIFGALVVVGTANAVNLTDGLDGLAIVPVMISAATLGLFAYVCGHFSIASYLQIPHVVGAGELTPVAATIVAAGMGFLWFNAYPAQVFMGDVGSLSLGGFLGSMAVITQNELLMVVLGGVFVVEALSVITQVISFKTTGKRVFKMAPIHHHFELGGLTETKIIVRFWIISILLAVLSLATLKLR</sequence>
<evidence type="ECO:0000256" key="11">
    <source>
        <dbReference type="ARBA" id="ARBA00023316"/>
    </source>
</evidence>
<feature type="transmembrane region" description="Helical" evidence="12">
    <location>
        <begin position="237"/>
        <end position="254"/>
    </location>
</feature>
<evidence type="ECO:0000313" key="15">
    <source>
        <dbReference type="EMBL" id="KYG66061.1"/>
    </source>
</evidence>
<dbReference type="InterPro" id="IPR018480">
    <property type="entry name" value="PNAcMuramoyl-5peptid_Trfase_CS"/>
</dbReference>
<keyword evidence="4 12" id="KW-0808">Transferase</keyword>